<dbReference type="EMBL" id="JBHMEC010000002">
    <property type="protein sequence ID" value="MFB9148312.1"/>
    <property type="molecule type" value="Genomic_DNA"/>
</dbReference>
<evidence type="ECO:0000313" key="3">
    <source>
        <dbReference type="Proteomes" id="UP001589670"/>
    </source>
</evidence>
<keyword evidence="3" id="KW-1185">Reference proteome</keyword>
<protein>
    <submittedName>
        <fullName evidence="2">TIGR01244 family sulfur transferase</fullName>
    </submittedName>
</protein>
<gene>
    <name evidence="2" type="ORF">ACFFU4_00940</name>
</gene>
<dbReference type="Pfam" id="PF04273">
    <property type="entry name" value="BLH_phosphatase"/>
    <property type="match status" value="1"/>
</dbReference>
<organism evidence="2 3">
    <name type="scientific">Roseovarius ramblicola</name>
    <dbReference type="NCBI Taxonomy" id="2022336"/>
    <lineage>
        <taxon>Bacteria</taxon>
        <taxon>Pseudomonadati</taxon>
        <taxon>Pseudomonadota</taxon>
        <taxon>Alphaproteobacteria</taxon>
        <taxon>Rhodobacterales</taxon>
        <taxon>Roseobacteraceae</taxon>
        <taxon>Roseovarius</taxon>
    </lineage>
</organism>
<accession>A0ABV5HVH5</accession>
<proteinExistence type="predicted"/>
<dbReference type="SUPFAM" id="SSF52799">
    <property type="entry name" value="(Phosphotyrosine protein) phosphatases II"/>
    <property type="match status" value="1"/>
</dbReference>
<dbReference type="InterPro" id="IPR029021">
    <property type="entry name" value="Prot-tyrosine_phosphatase-like"/>
</dbReference>
<comment type="caution">
    <text evidence="2">The sequence shown here is derived from an EMBL/GenBank/DDBJ whole genome shotgun (WGS) entry which is preliminary data.</text>
</comment>
<dbReference type="InterPro" id="IPR005939">
    <property type="entry name" value="BLH_phosphatase-like"/>
</dbReference>
<dbReference type="GO" id="GO:0016740">
    <property type="term" value="F:transferase activity"/>
    <property type="evidence" value="ECO:0007669"/>
    <property type="project" value="UniProtKB-KW"/>
</dbReference>
<dbReference type="Gene3D" id="3.90.190.10">
    <property type="entry name" value="Protein tyrosine phosphatase superfamily"/>
    <property type="match status" value="1"/>
</dbReference>
<dbReference type="RefSeq" id="WP_377066110.1">
    <property type="nucleotide sequence ID" value="NZ_JBHMEC010000002.1"/>
</dbReference>
<dbReference type="Proteomes" id="UP001589670">
    <property type="component" value="Unassembled WGS sequence"/>
</dbReference>
<dbReference type="NCBIfam" id="TIGR01244">
    <property type="entry name" value="TIGR01244 family sulfur transferase"/>
    <property type="match status" value="1"/>
</dbReference>
<evidence type="ECO:0000313" key="2">
    <source>
        <dbReference type="EMBL" id="MFB9148312.1"/>
    </source>
</evidence>
<evidence type="ECO:0000259" key="1">
    <source>
        <dbReference type="Pfam" id="PF04273"/>
    </source>
</evidence>
<feature type="domain" description="Beta-lactamase hydrolase-like protein phosphatase-like" evidence="1">
    <location>
        <begin position="6"/>
        <end position="109"/>
    </location>
</feature>
<name>A0ABV5HVH5_9RHOB</name>
<sequence length="141" mass="15156">MPVEPRQITEDFSVAPQIAPEDIPAIAAAGFRAIMCNRPDEEEPGQPQEATVAEAARAAGLETCCVPFSSATMTEADVAAFRAALDEMPKPILAYCRTGTRCTMMWSLVNYDTLGPDTILRATSAAGYDMSGLVAQLRSRR</sequence>
<reference evidence="2 3" key="1">
    <citation type="submission" date="2024-09" db="EMBL/GenBank/DDBJ databases">
        <authorList>
            <person name="Sun Q."/>
            <person name="Mori K."/>
        </authorList>
    </citation>
    <scope>NUCLEOTIDE SEQUENCE [LARGE SCALE GENOMIC DNA]</scope>
    <source>
        <strain evidence="2 3">CECT 9424</strain>
    </source>
</reference>
<keyword evidence="2" id="KW-0808">Transferase</keyword>